<evidence type="ECO:0000256" key="5">
    <source>
        <dbReference type="PIRSR" id="PIRSR001430-1"/>
    </source>
</evidence>
<dbReference type="PANTHER" id="PTHR11142:SF0">
    <property type="entry name" value="TRNA PSEUDOURIDINE SYNTHASE-LIKE 1"/>
    <property type="match status" value="1"/>
</dbReference>
<dbReference type="AlphaFoldDB" id="A0A074LMM1"/>
<dbReference type="InterPro" id="IPR020094">
    <property type="entry name" value="TruA/RsuA/RluB/E/F_N"/>
</dbReference>
<dbReference type="GO" id="GO:0003723">
    <property type="term" value="F:RNA binding"/>
    <property type="evidence" value="ECO:0007669"/>
    <property type="project" value="InterPro"/>
</dbReference>
<comment type="caution">
    <text evidence="9">The sequence shown here is derived from an EMBL/GenBank/DDBJ whole genome shotgun (WGS) entry which is preliminary data.</text>
</comment>
<dbReference type="EMBL" id="JMIR01000032">
    <property type="protein sequence ID" value="KEO81765.1"/>
    <property type="molecule type" value="Genomic_DNA"/>
</dbReference>
<keyword evidence="3 4" id="KW-0413">Isomerase</keyword>
<dbReference type="Gene3D" id="3.30.70.580">
    <property type="entry name" value="Pseudouridine synthase I, catalytic domain, N-terminal subdomain"/>
    <property type="match status" value="1"/>
</dbReference>
<comment type="similarity">
    <text evidence="1 4 7">Belongs to the tRNA pseudouridine synthase TruA family.</text>
</comment>
<dbReference type="SUPFAM" id="SSF55120">
    <property type="entry name" value="Pseudouridine synthase"/>
    <property type="match status" value="1"/>
</dbReference>
<evidence type="ECO:0000256" key="7">
    <source>
        <dbReference type="RuleBase" id="RU003792"/>
    </source>
</evidence>
<protein>
    <recommendedName>
        <fullName evidence="4">tRNA pseudouridine synthase A</fullName>
        <ecNumber evidence="4">5.4.99.12</ecNumber>
    </recommendedName>
    <alternativeName>
        <fullName evidence="4">tRNA pseudouridine(38-40) synthase</fullName>
    </alternativeName>
    <alternativeName>
        <fullName evidence="4">tRNA pseudouridylate synthase I</fullName>
    </alternativeName>
    <alternativeName>
        <fullName evidence="4">tRNA-uridine isomerase I</fullName>
    </alternativeName>
</protein>
<dbReference type="STRING" id="1157490.EL26_19305"/>
<evidence type="ECO:0000259" key="8">
    <source>
        <dbReference type="Pfam" id="PF01416"/>
    </source>
</evidence>
<dbReference type="InterPro" id="IPR001406">
    <property type="entry name" value="PsdUridine_synth_TruA"/>
</dbReference>
<gene>
    <name evidence="4" type="primary">truA</name>
    <name evidence="9" type="ORF">EL26_19305</name>
</gene>
<keyword evidence="10" id="KW-1185">Reference proteome</keyword>
<evidence type="ECO:0000256" key="4">
    <source>
        <dbReference type="HAMAP-Rule" id="MF_00171"/>
    </source>
</evidence>
<sequence>MRNIKLILAYDGTEFHGFQTQPNLRTVQGVLQQTVEDVVGHSVSIIGSGRTDAGVHARGQVVNFATSSRIPIEKWPIVLNTKLPDDVVVQHAELVPDDWHARFCAIGKEYRYRIDRSPYTDVFWRKYSHHVPYPLRLEPMREAAGHLVGRHDFTSFCAANTPVVDKVRHLHVVDLIEEGSLLTIVCRGEGFLYNMVRIIAGTLLDVGRGKLSPDQIPDILASCDRTQAGVTAPAKGLTMWKVFYAESSGLIP</sequence>
<dbReference type="RefSeq" id="WP_038092345.1">
    <property type="nucleotide sequence ID" value="NZ_JMIR01000032.1"/>
</dbReference>
<accession>A0A074LMM1</accession>
<dbReference type="eggNOG" id="COG0101">
    <property type="taxonomic scope" value="Bacteria"/>
</dbReference>
<evidence type="ECO:0000256" key="1">
    <source>
        <dbReference type="ARBA" id="ARBA00009375"/>
    </source>
</evidence>
<dbReference type="HAMAP" id="MF_00171">
    <property type="entry name" value="TruA"/>
    <property type="match status" value="1"/>
</dbReference>
<dbReference type="InterPro" id="IPR020103">
    <property type="entry name" value="PsdUridine_synth_cat_dom_sf"/>
</dbReference>
<comment type="catalytic activity">
    <reaction evidence="4 7">
        <text>uridine(38/39/40) in tRNA = pseudouridine(38/39/40) in tRNA</text>
        <dbReference type="Rhea" id="RHEA:22376"/>
        <dbReference type="Rhea" id="RHEA-COMP:10085"/>
        <dbReference type="Rhea" id="RHEA-COMP:10087"/>
        <dbReference type="ChEBI" id="CHEBI:65314"/>
        <dbReference type="ChEBI" id="CHEBI:65315"/>
        <dbReference type="EC" id="5.4.99.12"/>
    </reaction>
</comment>
<feature type="domain" description="Pseudouridine synthase I TruA alpha/beta" evidence="8">
    <location>
        <begin position="9"/>
        <end position="103"/>
    </location>
</feature>
<evidence type="ECO:0000256" key="6">
    <source>
        <dbReference type="PIRSR" id="PIRSR001430-2"/>
    </source>
</evidence>
<dbReference type="EC" id="5.4.99.12" evidence="4"/>
<dbReference type="NCBIfam" id="TIGR00071">
    <property type="entry name" value="hisT_truA"/>
    <property type="match status" value="1"/>
</dbReference>
<name>A0A074LMM1_9BACL</name>
<organism evidence="9 10">
    <name type="scientific">Tumebacillus flagellatus</name>
    <dbReference type="NCBI Taxonomy" id="1157490"/>
    <lineage>
        <taxon>Bacteria</taxon>
        <taxon>Bacillati</taxon>
        <taxon>Bacillota</taxon>
        <taxon>Bacilli</taxon>
        <taxon>Bacillales</taxon>
        <taxon>Alicyclobacillaceae</taxon>
        <taxon>Tumebacillus</taxon>
    </lineage>
</organism>
<dbReference type="Pfam" id="PF01416">
    <property type="entry name" value="PseudoU_synth_1"/>
    <property type="match status" value="2"/>
</dbReference>
<evidence type="ECO:0000256" key="2">
    <source>
        <dbReference type="ARBA" id="ARBA00022694"/>
    </source>
</evidence>
<dbReference type="InterPro" id="IPR020095">
    <property type="entry name" value="PsdUridine_synth_TruA_C"/>
</dbReference>
<dbReference type="Gene3D" id="3.30.70.660">
    <property type="entry name" value="Pseudouridine synthase I, catalytic domain, C-terminal subdomain"/>
    <property type="match status" value="1"/>
</dbReference>
<dbReference type="FunFam" id="3.30.70.580:FF:000001">
    <property type="entry name" value="tRNA pseudouridine synthase A"/>
    <property type="match status" value="1"/>
</dbReference>
<keyword evidence="2 4" id="KW-0819">tRNA processing</keyword>
<dbReference type="Proteomes" id="UP000027931">
    <property type="component" value="Unassembled WGS sequence"/>
</dbReference>
<dbReference type="GO" id="GO:0160147">
    <property type="term" value="F:tRNA pseudouridine(38-40) synthase activity"/>
    <property type="evidence" value="ECO:0007669"/>
    <property type="project" value="UniProtKB-EC"/>
</dbReference>
<comment type="caution">
    <text evidence="4">Lacks conserved residue(s) required for the propagation of feature annotation.</text>
</comment>
<feature type="active site" description="Nucleophile" evidence="4 5">
    <location>
        <position position="52"/>
    </location>
</feature>
<comment type="subunit">
    <text evidence="4">Homodimer.</text>
</comment>
<comment type="function">
    <text evidence="4">Formation of pseudouridine at positions 38, 39 and 40 in the anticodon stem and loop of transfer RNAs.</text>
</comment>
<evidence type="ECO:0000313" key="10">
    <source>
        <dbReference type="Proteomes" id="UP000027931"/>
    </source>
</evidence>
<feature type="domain" description="Pseudouridine synthase I TruA alpha/beta" evidence="8">
    <location>
        <begin position="143"/>
        <end position="244"/>
    </location>
</feature>
<dbReference type="PIRSF" id="PIRSF001430">
    <property type="entry name" value="tRNA_psdUrid_synth"/>
    <property type="match status" value="1"/>
</dbReference>
<dbReference type="OrthoDB" id="9811823at2"/>
<reference evidence="9 10" key="1">
    <citation type="journal article" date="2013" name="Int. J. Syst. Evol. Microbiol.">
        <title>Tumebacillus flagellatus sp. nov., an alpha-amylase/pullulanase-producing bacterium isolated from cassava wastewater.</title>
        <authorList>
            <person name="Wang Q."/>
            <person name="Xie N."/>
            <person name="Qin Y."/>
            <person name="Shen N."/>
            <person name="Zhu J."/>
            <person name="Mi H."/>
            <person name="Huang R."/>
        </authorList>
    </citation>
    <scope>NUCLEOTIDE SEQUENCE [LARGE SCALE GENOMIC DNA]</scope>
    <source>
        <strain evidence="9 10">GST4</strain>
    </source>
</reference>
<proteinExistence type="inferred from homology"/>
<dbReference type="InterPro" id="IPR020097">
    <property type="entry name" value="PsdUridine_synth_TruA_a/b_dom"/>
</dbReference>
<dbReference type="PANTHER" id="PTHR11142">
    <property type="entry name" value="PSEUDOURIDYLATE SYNTHASE"/>
    <property type="match status" value="1"/>
</dbReference>
<dbReference type="GO" id="GO:0031119">
    <property type="term" value="P:tRNA pseudouridine synthesis"/>
    <property type="evidence" value="ECO:0007669"/>
    <property type="project" value="UniProtKB-UniRule"/>
</dbReference>
<evidence type="ECO:0000256" key="3">
    <source>
        <dbReference type="ARBA" id="ARBA00023235"/>
    </source>
</evidence>
<evidence type="ECO:0000313" key="9">
    <source>
        <dbReference type="EMBL" id="KEO81765.1"/>
    </source>
</evidence>
<feature type="binding site" evidence="4 6">
    <location>
        <position position="110"/>
    </location>
    <ligand>
        <name>substrate</name>
    </ligand>
</feature>
<dbReference type="CDD" id="cd02570">
    <property type="entry name" value="PseudoU_synth_EcTruA"/>
    <property type="match status" value="1"/>
</dbReference>